<dbReference type="GeneTree" id="ENSGT00940000180774"/>
<reference evidence="2" key="1">
    <citation type="submission" date="2025-08" db="UniProtKB">
        <authorList>
            <consortium name="Ensembl"/>
        </authorList>
    </citation>
    <scope>IDENTIFICATION</scope>
</reference>
<dbReference type="InParanoid" id="A0A673XHD4"/>
<organism evidence="2 3">
    <name type="scientific">Salmo trutta</name>
    <name type="common">Brown trout</name>
    <dbReference type="NCBI Taxonomy" id="8032"/>
    <lineage>
        <taxon>Eukaryota</taxon>
        <taxon>Metazoa</taxon>
        <taxon>Chordata</taxon>
        <taxon>Craniata</taxon>
        <taxon>Vertebrata</taxon>
        <taxon>Euteleostomi</taxon>
        <taxon>Actinopterygii</taxon>
        <taxon>Neopterygii</taxon>
        <taxon>Teleostei</taxon>
        <taxon>Protacanthopterygii</taxon>
        <taxon>Salmoniformes</taxon>
        <taxon>Salmonidae</taxon>
        <taxon>Salmoninae</taxon>
        <taxon>Salmo</taxon>
    </lineage>
</organism>
<evidence type="ECO:0000256" key="1">
    <source>
        <dbReference type="SAM" id="SignalP"/>
    </source>
</evidence>
<keyword evidence="3" id="KW-1185">Reference proteome</keyword>
<dbReference type="AlphaFoldDB" id="A0A673XHD4"/>
<keyword evidence="1" id="KW-0732">Signal</keyword>
<accession>A0A673XHD4</accession>
<reference evidence="2" key="2">
    <citation type="submission" date="2025-09" db="UniProtKB">
        <authorList>
            <consortium name="Ensembl"/>
        </authorList>
    </citation>
    <scope>IDENTIFICATION</scope>
</reference>
<dbReference type="OMA" id="GNIRCKM"/>
<name>A0A673XHD4_SALTR</name>
<proteinExistence type="predicted"/>
<feature type="chain" id="PRO_5025404141" evidence="1">
    <location>
        <begin position="32"/>
        <end position="98"/>
    </location>
</feature>
<dbReference type="Ensembl" id="ENSSTUT00000021401.1">
    <property type="protein sequence ID" value="ENSSTUP00000020357.1"/>
    <property type="gene ID" value="ENSSTUG00000009047.1"/>
</dbReference>
<evidence type="ECO:0000313" key="2">
    <source>
        <dbReference type="Ensembl" id="ENSSTUP00000020357.1"/>
    </source>
</evidence>
<sequence>KRIACLAWLTKAFDIQLSFCLVLFIPQDVKAGDVMQKKNMWEIIGETSPGRLGGNPSGKRYKFVMTAHGKYVKIPVDDDEYMDEYTNGKAGEMTGSIQ</sequence>
<evidence type="ECO:0000313" key="3">
    <source>
        <dbReference type="Proteomes" id="UP000472277"/>
    </source>
</evidence>
<dbReference type="Proteomes" id="UP000472277">
    <property type="component" value="Chromosome 7"/>
</dbReference>
<protein>
    <submittedName>
        <fullName evidence="2">Uncharacterized protein</fullName>
    </submittedName>
</protein>
<feature type="signal peptide" evidence="1">
    <location>
        <begin position="1"/>
        <end position="31"/>
    </location>
</feature>